<comment type="catalytic activity">
    <reaction evidence="1">
        <text>Hydrolysis of Pro-|-Xaa &gt;&gt; Ala-|-Xaa in oligopeptides.</text>
        <dbReference type="EC" id="3.4.21.26"/>
    </reaction>
</comment>
<gene>
    <name evidence="9" type="primary">f1pep</name>
    <name evidence="9" type="ORF">HMPREF0204_11117</name>
</gene>
<evidence type="ECO:0000256" key="4">
    <source>
        <dbReference type="ARBA" id="ARBA00022670"/>
    </source>
</evidence>
<dbReference type="InterPro" id="IPR051167">
    <property type="entry name" value="Prolyl_oligopep/macrocyclase"/>
</dbReference>
<dbReference type="PANTHER" id="PTHR42881:SF2">
    <property type="entry name" value="PROLYL ENDOPEPTIDASE"/>
    <property type="match status" value="1"/>
</dbReference>
<evidence type="ECO:0000259" key="8">
    <source>
        <dbReference type="Pfam" id="PF02897"/>
    </source>
</evidence>
<dbReference type="GO" id="GO:0004252">
    <property type="term" value="F:serine-type endopeptidase activity"/>
    <property type="evidence" value="ECO:0007669"/>
    <property type="project" value="UniProtKB-EC"/>
</dbReference>
<dbReference type="PROSITE" id="PS00708">
    <property type="entry name" value="PRO_ENDOPEP_SER"/>
    <property type="match status" value="1"/>
</dbReference>
<dbReference type="SUPFAM" id="SSF50993">
    <property type="entry name" value="Peptidase/esterase 'gauge' domain"/>
    <property type="match status" value="1"/>
</dbReference>
<keyword evidence="10" id="KW-1185">Reference proteome</keyword>
<dbReference type="InterPro" id="IPR001375">
    <property type="entry name" value="Peptidase_S9_cat"/>
</dbReference>
<comment type="similarity">
    <text evidence="2">Belongs to the peptidase S9A family.</text>
</comment>
<name>A0ABN0AVY6_CHRGE</name>
<keyword evidence="6" id="KW-0720">Serine protease</keyword>
<dbReference type="Proteomes" id="UP000002969">
    <property type="component" value="Unassembled WGS sequence"/>
</dbReference>
<dbReference type="EC" id="3.4.21.26" evidence="3"/>
<feature type="domain" description="Peptidase S9 prolyl oligopeptidase catalytic" evidence="7">
    <location>
        <begin position="513"/>
        <end position="727"/>
    </location>
</feature>
<dbReference type="EMBL" id="ACKQ02000003">
    <property type="protein sequence ID" value="EFK37271.1"/>
    <property type="molecule type" value="Genomic_DNA"/>
</dbReference>
<dbReference type="Pfam" id="PF00326">
    <property type="entry name" value="Peptidase_S9"/>
    <property type="match status" value="1"/>
</dbReference>
<dbReference type="InterPro" id="IPR002471">
    <property type="entry name" value="Pept_S9_AS"/>
</dbReference>
<dbReference type="Gene3D" id="3.40.50.1820">
    <property type="entry name" value="alpha/beta hydrolase"/>
    <property type="match status" value="1"/>
</dbReference>
<dbReference type="PANTHER" id="PTHR42881">
    <property type="entry name" value="PROLYL ENDOPEPTIDASE"/>
    <property type="match status" value="1"/>
</dbReference>
<dbReference type="InterPro" id="IPR029058">
    <property type="entry name" value="AB_hydrolase_fold"/>
</dbReference>
<accession>A0ABN0AVY6</accession>
<evidence type="ECO:0000256" key="5">
    <source>
        <dbReference type="ARBA" id="ARBA00022801"/>
    </source>
</evidence>
<evidence type="ECO:0000256" key="6">
    <source>
        <dbReference type="ARBA" id="ARBA00022825"/>
    </source>
</evidence>
<protein>
    <recommendedName>
        <fullName evidence="3">prolyl oligopeptidase</fullName>
        <ecNumber evidence="3">3.4.21.26</ecNumber>
    </recommendedName>
</protein>
<feature type="domain" description="Peptidase S9A N-terminal" evidence="8">
    <location>
        <begin position="61"/>
        <end position="456"/>
    </location>
</feature>
<dbReference type="PRINTS" id="PR00862">
    <property type="entry name" value="PROLIGOPTASE"/>
</dbReference>
<dbReference type="SUPFAM" id="SSF53474">
    <property type="entry name" value="alpha/beta-Hydrolases"/>
    <property type="match status" value="1"/>
</dbReference>
<dbReference type="InterPro" id="IPR023302">
    <property type="entry name" value="Pept_S9A_N"/>
</dbReference>
<dbReference type="InterPro" id="IPR002470">
    <property type="entry name" value="Peptidase_S9A"/>
</dbReference>
<evidence type="ECO:0000313" key="9">
    <source>
        <dbReference type="EMBL" id="EFK37271.1"/>
    </source>
</evidence>
<organism evidence="9 10">
    <name type="scientific">Chryseobacterium gleum ATCC 35910</name>
    <dbReference type="NCBI Taxonomy" id="525257"/>
    <lineage>
        <taxon>Bacteria</taxon>
        <taxon>Pseudomonadati</taxon>
        <taxon>Bacteroidota</taxon>
        <taxon>Flavobacteriia</taxon>
        <taxon>Flavobacteriales</taxon>
        <taxon>Weeksellaceae</taxon>
        <taxon>Chryseobacterium group</taxon>
        <taxon>Chryseobacterium</taxon>
    </lineage>
</organism>
<reference evidence="9" key="1">
    <citation type="submission" date="2010-06" db="EMBL/GenBank/DDBJ databases">
        <authorList>
            <person name="Muzny D."/>
            <person name="Qin X."/>
            <person name="Buhay C."/>
            <person name="Dugan-Rocha S."/>
            <person name="Ding Y."/>
            <person name="Chen G."/>
            <person name="Hawes A."/>
            <person name="Holder M."/>
            <person name="Jhangiani S."/>
            <person name="Johnson A."/>
            <person name="Khan Z."/>
            <person name="Li Z."/>
            <person name="Liu W."/>
            <person name="Liu X."/>
            <person name="Perez L."/>
            <person name="Shen H."/>
            <person name="Wang Q."/>
            <person name="Watt J."/>
            <person name="Xi L."/>
            <person name="Xin Y."/>
            <person name="Zhou J."/>
            <person name="Deng J."/>
            <person name="Jiang H."/>
            <person name="Liu Y."/>
            <person name="Qu J."/>
            <person name="Song X.-Z."/>
            <person name="Zhang L."/>
            <person name="Villasana D."/>
            <person name="Johnson A."/>
            <person name="Liu J."/>
            <person name="Liyanage D."/>
            <person name="Lorensuhewa L."/>
            <person name="Robinson T."/>
            <person name="Song A."/>
            <person name="Song B.-B."/>
            <person name="Dinh H."/>
            <person name="Thornton R."/>
            <person name="Coyle M."/>
            <person name="Francisco L."/>
            <person name="Jackson L."/>
            <person name="Javaid M."/>
            <person name="Korchina V."/>
            <person name="Kovar C."/>
            <person name="Mata R."/>
            <person name="Mathew T."/>
            <person name="Ngo R."/>
            <person name="Nguyen L."/>
            <person name="Nguyen N."/>
            <person name="Okwuonu G."/>
            <person name="Ongeri F."/>
            <person name="Pham C."/>
            <person name="Simmons D."/>
            <person name="Wilczek-Boney K."/>
            <person name="Hale W."/>
            <person name="Jakkamsetti A."/>
            <person name="Pham P."/>
            <person name="Ruth R."/>
            <person name="San Lucas F."/>
            <person name="Warren J."/>
            <person name="Zhang J."/>
            <person name="Zhao Z."/>
            <person name="Zhou C."/>
            <person name="Zhu D."/>
            <person name="Lee S."/>
            <person name="Bess C."/>
            <person name="Blankenburg K."/>
            <person name="Forbes L."/>
            <person name="Fu Q."/>
            <person name="Gubbala S."/>
            <person name="Hirani K."/>
            <person name="Jayaseelan J.C."/>
            <person name="Lara F."/>
            <person name="Munidasa M."/>
            <person name="Palculict T."/>
            <person name="Patil S."/>
            <person name="Pu L.-L."/>
            <person name="Saada N."/>
            <person name="Tang L."/>
            <person name="Weissenberger G."/>
            <person name="Zhu Y."/>
            <person name="Hemphill L."/>
            <person name="Shang Y."/>
            <person name="Youmans B."/>
            <person name="Ayvaz T."/>
            <person name="Ross M."/>
            <person name="Santibanez J."/>
            <person name="Aqrawi P."/>
            <person name="Gross S."/>
            <person name="Joshi V."/>
            <person name="Fowler G."/>
            <person name="Nazareth L."/>
            <person name="Reid J."/>
            <person name="Worley K."/>
            <person name="Petrosino J."/>
            <person name="Highlander S."/>
            <person name="Gibbs R."/>
        </authorList>
    </citation>
    <scope>NUCLEOTIDE SEQUENCE [LARGE SCALE GENOMIC DNA]</scope>
    <source>
        <strain evidence="9">ATCC 35910</strain>
    </source>
</reference>
<evidence type="ECO:0000256" key="2">
    <source>
        <dbReference type="ARBA" id="ARBA00005228"/>
    </source>
</evidence>
<evidence type="ECO:0000256" key="3">
    <source>
        <dbReference type="ARBA" id="ARBA00011897"/>
    </source>
</evidence>
<sequence>MENTPIKNESPRLKGLFLFHILYVFLRKPISMNFKPILLTAGVLFSASFYSQKMNYPKALKGSQTDTYFGTAVSDPFRDLENDSEATKKWVDEEVAYSQNYLSKIPFRDKIKNQLKDIWNYEKISAPFKEGDYTYYYKNDGLQAQSVLYRTHNKTNATEVFLDPNKFSEKGTTSLSNLSFNKKGNLAAYSISEGGSDWNKIIIIDAVTRKQIDETLLDVKFSGISWKGDEGFYYSSYDKPKEGTVLSGMTDKHKVYFHKLGTKQSEDQLIFGGDKTPRRYLSAGVSEDQRYLIISAANATNGNELYIKDLKKGGDFVQIISGFDINASIVDTQGDDLFIFTDKDAPNMRLVKTTINNPAPSTWKDVIPQTENVLGISSGGGYFFATYMIDAIDQVKQFDKTGKLIREITLPGKGNVSGFGGKEKEKDIYYSFSNYITPGTTYKFNVDSGKSEVYQKPKVKFNPDDYVSEQVFYTSKDGTKVPMMINYKKGTKLDGKNPTILYSYGGFNISLQPSFSVVNAIWMENGGIYAVPNIRGGGEYGKKWHDAGTKQQKKNVFEDFIAAGEYLQNKGYTSKQYMALSGRSNGGLLVGATMTMRPDLARVAFPGVGVLDMLRYNKFTAGAGWSYDYGTAEDSKEMFEYLKSYSPVHNVKAGTCYPSTMIITSDHDDRVVPAHSFKFGAELQEKQACKNPILLRIEKNAGHGAGRSTDQVISENADLISFALYEMGIMK</sequence>
<comment type="caution">
    <text evidence="9">The sequence shown here is derived from an EMBL/GenBank/DDBJ whole genome shotgun (WGS) entry which is preliminary data.</text>
</comment>
<evidence type="ECO:0000256" key="1">
    <source>
        <dbReference type="ARBA" id="ARBA00001070"/>
    </source>
</evidence>
<keyword evidence="5 9" id="KW-0378">Hydrolase</keyword>
<evidence type="ECO:0000259" key="7">
    <source>
        <dbReference type="Pfam" id="PF00326"/>
    </source>
</evidence>
<dbReference type="Gene3D" id="2.130.10.120">
    <property type="entry name" value="Prolyl oligopeptidase, N-terminal domain"/>
    <property type="match status" value="1"/>
</dbReference>
<dbReference type="Pfam" id="PF02897">
    <property type="entry name" value="Peptidase_S9_N"/>
    <property type="match status" value="1"/>
</dbReference>
<evidence type="ECO:0000313" key="10">
    <source>
        <dbReference type="Proteomes" id="UP000002969"/>
    </source>
</evidence>
<proteinExistence type="inferred from homology"/>
<keyword evidence="4" id="KW-0645">Protease</keyword>